<dbReference type="InterPro" id="IPR036388">
    <property type="entry name" value="WH-like_DNA-bd_sf"/>
</dbReference>
<dbReference type="GO" id="GO:0000981">
    <property type="term" value="F:DNA-binding transcription factor activity, RNA polymerase II-specific"/>
    <property type="evidence" value="ECO:0007669"/>
    <property type="project" value="TreeGrafter"/>
</dbReference>
<feature type="coiled-coil region" evidence="7">
    <location>
        <begin position="231"/>
        <end position="265"/>
    </location>
</feature>
<evidence type="ECO:0000256" key="3">
    <source>
        <dbReference type="ARBA" id="ARBA00023125"/>
    </source>
</evidence>
<comment type="caution">
    <text evidence="10">The sequence shown here is derived from an EMBL/GenBank/DDBJ whole genome shotgun (WGS) entry which is preliminary data.</text>
</comment>
<dbReference type="InterPro" id="IPR003316">
    <property type="entry name" value="E2F_WHTH_DNA-bd_dom"/>
</dbReference>
<organism evidence="10 11">
    <name type="scientific">Senna tora</name>
    <dbReference type="NCBI Taxonomy" id="362788"/>
    <lineage>
        <taxon>Eukaryota</taxon>
        <taxon>Viridiplantae</taxon>
        <taxon>Streptophyta</taxon>
        <taxon>Embryophyta</taxon>
        <taxon>Tracheophyta</taxon>
        <taxon>Spermatophyta</taxon>
        <taxon>Magnoliopsida</taxon>
        <taxon>eudicotyledons</taxon>
        <taxon>Gunneridae</taxon>
        <taxon>Pentapetalae</taxon>
        <taxon>rosids</taxon>
        <taxon>fabids</taxon>
        <taxon>Fabales</taxon>
        <taxon>Fabaceae</taxon>
        <taxon>Caesalpinioideae</taxon>
        <taxon>Cassia clade</taxon>
        <taxon>Senna</taxon>
    </lineage>
</organism>
<dbReference type="Proteomes" id="UP000634136">
    <property type="component" value="Unassembled WGS sequence"/>
</dbReference>
<comment type="subcellular location">
    <subcellularLocation>
        <location evidence="6">Nucleus</location>
    </subcellularLocation>
</comment>
<sequence length="270" mass="29624">MSGGGGASNRRASPPPEASSVQNRPPLKRHLAFASTKPPFVPPDDYHTFSTSDSRRAADQESEAVVVRSPNLLVWCQYMKRKSIVNDNNGDSQEWSNSPGPTNAMNSPFKTPVSAKGGRTYNKSKAAKEGRSGPQTPISNAGSPSLTPAGSCRYDSSLGLLTKKFINLLKHAEDGDLDLNKAAETLEVQKRRIYDITNVLEGIGLIEKKLKNRIHWKGIDSCTSGELDGDVSMLKAEVEKLSLEEQSLDDQIRGMKERLRNLSEDEKNQK</sequence>
<evidence type="ECO:0000259" key="9">
    <source>
        <dbReference type="SMART" id="SM01372"/>
    </source>
</evidence>
<dbReference type="Pfam" id="PF02319">
    <property type="entry name" value="WHD_E2F_TDP"/>
    <property type="match status" value="1"/>
</dbReference>
<dbReference type="PANTHER" id="PTHR12081">
    <property type="entry name" value="TRANSCRIPTION FACTOR E2F"/>
    <property type="match status" value="1"/>
</dbReference>
<protein>
    <submittedName>
        <fullName evidence="10">Transcription factor E2FA</fullName>
    </submittedName>
</protein>
<gene>
    <name evidence="10" type="ORF">G2W53_043355</name>
</gene>
<dbReference type="OrthoDB" id="1743261at2759"/>
<dbReference type="InterPro" id="IPR036390">
    <property type="entry name" value="WH_DNA-bd_sf"/>
</dbReference>
<evidence type="ECO:0000256" key="2">
    <source>
        <dbReference type="ARBA" id="ARBA00023015"/>
    </source>
</evidence>
<keyword evidence="11" id="KW-1185">Reference proteome</keyword>
<dbReference type="EMBL" id="JAAIUW010000013">
    <property type="protein sequence ID" value="KAF7804244.1"/>
    <property type="molecule type" value="Genomic_DNA"/>
</dbReference>
<dbReference type="SMART" id="SM01372">
    <property type="entry name" value="E2F_TDP"/>
    <property type="match status" value="1"/>
</dbReference>
<comment type="similarity">
    <text evidence="1 6">Belongs to the E2F/DP family.</text>
</comment>
<evidence type="ECO:0000256" key="4">
    <source>
        <dbReference type="ARBA" id="ARBA00023163"/>
    </source>
</evidence>
<dbReference type="GO" id="GO:0000978">
    <property type="term" value="F:RNA polymerase II cis-regulatory region sequence-specific DNA binding"/>
    <property type="evidence" value="ECO:0007669"/>
    <property type="project" value="InterPro"/>
</dbReference>
<name>A0A834W4V8_9FABA</name>
<dbReference type="SUPFAM" id="SSF46785">
    <property type="entry name" value="Winged helix' DNA-binding domain"/>
    <property type="match status" value="1"/>
</dbReference>
<feature type="region of interest" description="Disordered" evidence="8">
    <location>
        <begin position="86"/>
        <end position="147"/>
    </location>
</feature>
<keyword evidence="7" id="KW-0175">Coiled coil</keyword>
<feature type="region of interest" description="Disordered" evidence="8">
    <location>
        <begin position="1"/>
        <end position="64"/>
    </location>
</feature>
<feature type="compositionally biased region" description="Polar residues" evidence="8">
    <location>
        <begin position="133"/>
        <end position="147"/>
    </location>
</feature>
<evidence type="ECO:0000313" key="11">
    <source>
        <dbReference type="Proteomes" id="UP000634136"/>
    </source>
</evidence>
<evidence type="ECO:0000256" key="8">
    <source>
        <dbReference type="SAM" id="MobiDB-lite"/>
    </source>
</evidence>
<evidence type="ECO:0000256" key="7">
    <source>
        <dbReference type="SAM" id="Coils"/>
    </source>
</evidence>
<evidence type="ECO:0000256" key="5">
    <source>
        <dbReference type="ARBA" id="ARBA00023306"/>
    </source>
</evidence>
<dbReference type="SUPFAM" id="SSF144074">
    <property type="entry name" value="E2F-DP heterodimerization region"/>
    <property type="match status" value="1"/>
</dbReference>
<dbReference type="InterPro" id="IPR037241">
    <property type="entry name" value="E2F-DP_heterodim"/>
</dbReference>
<proteinExistence type="inferred from homology"/>
<dbReference type="GO" id="GO:0090575">
    <property type="term" value="C:RNA polymerase II transcription regulator complex"/>
    <property type="evidence" value="ECO:0007669"/>
    <property type="project" value="TreeGrafter"/>
</dbReference>
<evidence type="ECO:0000256" key="1">
    <source>
        <dbReference type="ARBA" id="ARBA00010940"/>
    </source>
</evidence>
<evidence type="ECO:0000313" key="10">
    <source>
        <dbReference type="EMBL" id="KAF7804244.1"/>
    </source>
</evidence>
<dbReference type="Gene3D" id="1.10.10.10">
    <property type="entry name" value="Winged helix-like DNA-binding domain superfamily/Winged helix DNA-binding domain"/>
    <property type="match status" value="1"/>
</dbReference>
<dbReference type="PANTHER" id="PTHR12081:SF105">
    <property type="entry name" value="TRANSCRIPTION FACTOR E2FA"/>
    <property type="match status" value="1"/>
</dbReference>
<dbReference type="FunFam" id="1.10.10.10:FF:000008">
    <property type="entry name" value="E2F transcription factor 1"/>
    <property type="match status" value="1"/>
</dbReference>
<keyword evidence="5" id="KW-0131">Cell cycle</keyword>
<dbReference type="Gene3D" id="6.10.250.540">
    <property type="match status" value="1"/>
</dbReference>
<keyword evidence="4 6" id="KW-0804">Transcription</keyword>
<dbReference type="InterPro" id="IPR015633">
    <property type="entry name" value="E2F"/>
</dbReference>
<keyword evidence="6" id="KW-0539">Nucleus</keyword>
<feature type="compositionally biased region" description="Polar residues" evidence="8">
    <location>
        <begin position="86"/>
        <end position="109"/>
    </location>
</feature>
<keyword evidence="2 6" id="KW-0805">Transcription regulation</keyword>
<keyword evidence="3 6" id="KW-0238">DNA-binding</keyword>
<dbReference type="AlphaFoldDB" id="A0A834W4V8"/>
<feature type="domain" description="E2F/DP family winged-helix DNA-binding" evidence="9">
    <location>
        <begin position="153"/>
        <end position="218"/>
    </location>
</feature>
<evidence type="ECO:0000256" key="6">
    <source>
        <dbReference type="RuleBase" id="RU003796"/>
    </source>
</evidence>
<reference evidence="10" key="1">
    <citation type="submission" date="2020-09" db="EMBL/GenBank/DDBJ databases">
        <title>Genome-Enabled Discovery of Anthraquinone Biosynthesis in Senna tora.</title>
        <authorList>
            <person name="Kang S.-H."/>
            <person name="Pandey R.P."/>
            <person name="Lee C.-M."/>
            <person name="Sim J.-S."/>
            <person name="Jeong J.-T."/>
            <person name="Choi B.-S."/>
            <person name="Jung M."/>
            <person name="Ginzburg D."/>
            <person name="Zhao K."/>
            <person name="Won S.Y."/>
            <person name="Oh T.-J."/>
            <person name="Yu Y."/>
            <person name="Kim N.-H."/>
            <person name="Lee O.R."/>
            <person name="Lee T.-H."/>
            <person name="Bashyal P."/>
            <person name="Kim T.-S."/>
            <person name="Lee W.-H."/>
            <person name="Kawkins C."/>
            <person name="Kim C.-K."/>
            <person name="Kim J.S."/>
            <person name="Ahn B.O."/>
            <person name="Rhee S.Y."/>
            <person name="Sohng J.K."/>
        </authorList>
    </citation>
    <scope>NUCLEOTIDE SEQUENCE</scope>
    <source>
        <tissue evidence="10">Leaf</tissue>
    </source>
</reference>
<accession>A0A834W4V8</accession>